<evidence type="ECO:0000313" key="2">
    <source>
        <dbReference type="Proteomes" id="UP001234202"/>
    </source>
</evidence>
<proteinExistence type="predicted"/>
<evidence type="ECO:0000313" key="1">
    <source>
        <dbReference type="EMBL" id="KAJ9119840.1"/>
    </source>
</evidence>
<gene>
    <name evidence="1" type="ORF">QFC24_005554</name>
</gene>
<name>A0ACC2X8D0_9TREE</name>
<accession>A0ACC2X8D0</accession>
<dbReference type="EMBL" id="JASBWV010000023">
    <property type="protein sequence ID" value="KAJ9119840.1"/>
    <property type="molecule type" value="Genomic_DNA"/>
</dbReference>
<comment type="caution">
    <text evidence="1">The sequence shown here is derived from an EMBL/GenBank/DDBJ whole genome shotgun (WGS) entry which is preliminary data.</text>
</comment>
<reference evidence="1" key="1">
    <citation type="submission" date="2023-04" db="EMBL/GenBank/DDBJ databases">
        <title>Draft Genome sequencing of Naganishia species isolated from polar environments using Oxford Nanopore Technology.</title>
        <authorList>
            <person name="Leo P."/>
            <person name="Venkateswaran K."/>
        </authorList>
    </citation>
    <scope>NUCLEOTIDE SEQUENCE</scope>
    <source>
        <strain evidence="1">DBVPG 5303</strain>
    </source>
</reference>
<organism evidence="1 2">
    <name type="scientific">Naganishia onofrii</name>
    <dbReference type="NCBI Taxonomy" id="1851511"/>
    <lineage>
        <taxon>Eukaryota</taxon>
        <taxon>Fungi</taxon>
        <taxon>Dikarya</taxon>
        <taxon>Basidiomycota</taxon>
        <taxon>Agaricomycotina</taxon>
        <taxon>Tremellomycetes</taxon>
        <taxon>Filobasidiales</taxon>
        <taxon>Filobasidiaceae</taxon>
        <taxon>Naganishia</taxon>
    </lineage>
</organism>
<sequence>MFGMTPVEAGSSAEHIANVPPWELLHLSTAGLNLDMIPVADVLPIDEKRAALSHWPSLPVFDDMSNPDDMSRIDRIRTASTAVSTSVSSSNSRNDSHDSQPKPGRTVIDEKSEDFVDVPILLVNDERPPSSLSEPDEPPSPLQLDQNLCSAVNPTPFPQCGMAIKNKSNVTFDTGECAKEGAAAEPEPVMQTMRDFFQAHRATDTEVMHAHKGADIGPEESAAEYSNRQASLLMLYFPIAYLFVFSVSLVRLMHDMITSKPSSALTIISLWFVLSAGLLDALVYVRLCGTFDQANVPYSDPFDPLVVVF</sequence>
<keyword evidence="2" id="KW-1185">Reference proteome</keyword>
<protein>
    <submittedName>
        <fullName evidence="1">Uncharacterized protein</fullName>
    </submittedName>
</protein>
<dbReference type="Proteomes" id="UP001234202">
    <property type="component" value="Unassembled WGS sequence"/>
</dbReference>